<dbReference type="CDD" id="cd05930">
    <property type="entry name" value="A_NRPS"/>
    <property type="match status" value="1"/>
</dbReference>
<name>A0ABN2HQ33_9ACTN</name>
<evidence type="ECO:0000256" key="3">
    <source>
        <dbReference type="ARBA" id="ARBA00022553"/>
    </source>
</evidence>
<dbReference type="RefSeq" id="WP_344154123.1">
    <property type="nucleotide sequence ID" value="NZ_BAAANF010000015.1"/>
</dbReference>
<dbReference type="Pfam" id="PF00668">
    <property type="entry name" value="Condensation"/>
    <property type="match status" value="3"/>
</dbReference>
<protein>
    <recommendedName>
        <fullName evidence="4">Carrier domain-containing protein</fullName>
    </recommendedName>
</protein>
<dbReference type="InterPro" id="IPR023213">
    <property type="entry name" value="CAT-like_dom_sf"/>
</dbReference>
<dbReference type="InterPro" id="IPR001242">
    <property type="entry name" value="Condensation_dom"/>
</dbReference>
<dbReference type="Pfam" id="PF00550">
    <property type="entry name" value="PP-binding"/>
    <property type="match status" value="2"/>
</dbReference>
<dbReference type="InterPro" id="IPR000873">
    <property type="entry name" value="AMP-dep_synth/lig_dom"/>
</dbReference>
<dbReference type="PROSITE" id="PS00455">
    <property type="entry name" value="AMP_BINDING"/>
    <property type="match status" value="1"/>
</dbReference>
<dbReference type="Gene3D" id="3.40.50.1000">
    <property type="entry name" value="HAD superfamily/HAD-like"/>
    <property type="match status" value="1"/>
</dbReference>
<dbReference type="InterPro" id="IPR036412">
    <property type="entry name" value="HAD-like_sf"/>
</dbReference>
<dbReference type="Gene3D" id="3.30.559.30">
    <property type="entry name" value="Nonribosomal peptide synthetase, condensation domain"/>
    <property type="match status" value="3"/>
</dbReference>
<dbReference type="CDD" id="cd19531">
    <property type="entry name" value="LCL_NRPS-like"/>
    <property type="match status" value="2"/>
</dbReference>
<dbReference type="InterPro" id="IPR006162">
    <property type="entry name" value="Ppantetheine_attach_site"/>
</dbReference>
<dbReference type="InterPro" id="IPR036736">
    <property type="entry name" value="ACP-like_sf"/>
</dbReference>
<dbReference type="InterPro" id="IPR009081">
    <property type="entry name" value="PP-bd_ACP"/>
</dbReference>
<dbReference type="InterPro" id="IPR010037">
    <property type="entry name" value="FkbH_domain"/>
</dbReference>
<dbReference type="InterPro" id="IPR023214">
    <property type="entry name" value="HAD_sf"/>
</dbReference>
<comment type="cofactor">
    <cofactor evidence="1">
        <name>pantetheine 4'-phosphate</name>
        <dbReference type="ChEBI" id="CHEBI:47942"/>
    </cofactor>
</comment>
<dbReference type="InterPro" id="IPR045851">
    <property type="entry name" value="AMP-bd_C_sf"/>
</dbReference>
<dbReference type="NCBIfam" id="TIGR01686">
    <property type="entry name" value="FkbH"/>
    <property type="match status" value="1"/>
</dbReference>
<dbReference type="Gene3D" id="1.10.1200.10">
    <property type="entry name" value="ACP-like"/>
    <property type="match status" value="2"/>
</dbReference>
<keyword evidence="3" id="KW-0597">Phosphoprotein</keyword>
<dbReference type="SUPFAM" id="SSF56784">
    <property type="entry name" value="HAD-like"/>
    <property type="match status" value="1"/>
</dbReference>
<evidence type="ECO:0000256" key="2">
    <source>
        <dbReference type="ARBA" id="ARBA00022450"/>
    </source>
</evidence>
<dbReference type="PANTHER" id="PTHR45527:SF1">
    <property type="entry name" value="FATTY ACID SYNTHASE"/>
    <property type="match status" value="1"/>
</dbReference>
<comment type="caution">
    <text evidence="5">The sequence shown here is derived from an EMBL/GenBank/DDBJ whole genome shotgun (WGS) entry which is preliminary data.</text>
</comment>
<dbReference type="PROSITE" id="PS50075">
    <property type="entry name" value="CARRIER"/>
    <property type="match status" value="2"/>
</dbReference>
<dbReference type="Gene3D" id="3.30.300.30">
    <property type="match status" value="1"/>
</dbReference>
<dbReference type="SUPFAM" id="SSF56801">
    <property type="entry name" value="Acetyl-CoA synthetase-like"/>
    <property type="match status" value="1"/>
</dbReference>
<dbReference type="NCBIfam" id="TIGR01733">
    <property type="entry name" value="AA-adenyl-dom"/>
    <property type="match status" value="1"/>
</dbReference>
<reference evidence="5 6" key="1">
    <citation type="journal article" date="2019" name="Int. J. Syst. Evol. Microbiol.">
        <title>The Global Catalogue of Microorganisms (GCM) 10K type strain sequencing project: providing services to taxonomists for standard genome sequencing and annotation.</title>
        <authorList>
            <consortium name="The Broad Institute Genomics Platform"/>
            <consortium name="The Broad Institute Genome Sequencing Center for Infectious Disease"/>
            <person name="Wu L."/>
            <person name="Ma J."/>
        </authorList>
    </citation>
    <scope>NUCLEOTIDE SEQUENCE [LARGE SCALE GENOMIC DNA]</scope>
    <source>
        <strain evidence="5 6">JCM 14307</strain>
    </source>
</reference>
<proteinExistence type="predicted"/>
<dbReference type="PANTHER" id="PTHR45527">
    <property type="entry name" value="NONRIBOSOMAL PEPTIDE SYNTHETASE"/>
    <property type="match status" value="1"/>
</dbReference>
<evidence type="ECO:0000256" key="1">
    <source>
        <dbReference type="ARBA" id="ARBA00001957"/>
    </source>
</evidence>
<evidence type="ECO:0000313" key="5">
    <source>
        <dbReference type="EMBL" id="GAA1691448.1"/>
    </source>
</evidence>
<dbReference type="Gene3D" id="3.30.559.10">
    <property type="entry name" value="Chloramphenicol acetyltransferase-like domain"/>
    <property type="match status" value="3"/>
</dbReference>
<gene>
    <name evidence="5" type="ORF">GCM10009745_40970</name>
</gene>
<dbReference type="Gene3D" id="3.40.50.12780">
    <property type="entry name" value="N-terminal domain of ligase-like"/>
    <property type="match status" value="1"/>
</dbReference>
<dbReference type="InterPro" id="IPR010033">
    <property type="entry name" value="HAD_SF_ppase_IIIC"/>
</dbReference>
<dbReference type="InterPro" id="IPR042099">
    <property type="entry name" value="ANL_N_sf"/>
</dbReference>
<dbReference type="EMBL" id="BAAANF010000015">
    <property type="protein sequence ID" value="GAA1691448.1"/>
    <property type="molecule type" value="Genomic_DNA"/>
</dbReference>
<keyword evidence="6" id="KW-1185">Reference proteome</keyword>
<dbReference type="InterPro" id="IPR010071">
    <property type="entry name" value="AA_adenyl_dom"/>
</dbReference>
<organism evidence="5 6">
    <name type="scientific">Kribbella yunnanensis</name>
    <dbReference type="NCBI Taxonomy" id="190194"/>
    <lineage>
        <taxon>Bacteria</taxon>
        <taxon>Bacillati</taxon>
        <taxon>Actinomycetota</taxon>
        <taxon>Actinomycetes</taxon>
        <taxon>Propionibacteriales</taxon>
        <taxon>Kribbellaceae</taxon>
        <taxon>Kribbella</taxon>
    </lineage>
</organism>
<dbReference type="Proteomes" id="UP001500280">
    <property type="component" value="Unassembled WGS sequence"/>
</dbReference>
<keyword evidence="2" id="KW-0596">Phosphopantetheine</keyword>
<dbReference type="SUPFAM" id="SSF47336">
    <property type="entry name" value="ACP-like"/>
    <property type="match status" value="2"/>
</dbReference>
<dbReference type="SUPFAM" id="SSF52777">
    <property type="entry name" value="CoA-dependent acyltransferases"/>
    <property type="match status" value="6"/>
</dbReference>
<evidence type="ECO:0000259" key="4">
    <source>
        <dbReference type="PROSITE" id="PS50075"/>
    </source>
</evidence>
<sequence>MRSPALTDRFAVLAHARALGILLAERDGDLVYRGRREAVGADFLEALRRHKQGLLQLLREELEEEHDLVPLADPTGSSELSPQQERLWVVNQMAAGTAATNIPVVCRFRGVLEPAALQRALHFLVRDHAALRTCFVMERGALRTRTNGHGQVLLETHEPADAPDDGEAIVTEVVRRPFDLAQAPLLRACFIRLGHDDAVFVVVVSHLIADAVSLQLLCEDLAEHYAAELRSAPLPHRTGGLQYADYAAWLRRKLATGAFDERLSYWTQELGGRLPALRIAGDHVATESLGMEGAAEPVVLPADLTRRLASFSRTQGTSTYLVLLGVFLLQLYRYSSERDLLVGTPVSGRDRESLAGMIGPLANILVSRHQIAPADGFADLLDRVQRTWRESLANEVPFELLLNKLRPERSSLRSLFVQAMLDVRMSGTEEPRLRLGEATGDPILFDTGAANFDLHLSLSERDDALQGVLVYRTGLFEPETAKEFAADFVALVERALDRPQDSVAQLLSPRGCVRKPVVVAANFLAETVADSLENWLERLGIRAKTCMVGRDELLPALLDRESPLGDRDAVRVVLLDPAPLLADADLRRMLVAALAECAGAGGELVCAILSPAGEDRHCGGDQLAELVEEIDAIAGLAMEDLGTLADLYGVEQIREQGHGAEAGLRYTETYGLAVATQVARCAWRSLSAPPKVIVVDCDNTLWDGVCSEMAMEELKVDKQRLRFQRLLLRQAEAGVQICLCSRNDEADVLKVLDEHPDMLVRSASVTAMRINHLPKSQNLASIAAQLSLSTDDFVFIDDDPRECAEAASNHPELLWLQFPRETASISSWLDHLWVLDRGRQSEQGRIRTSFYAGNERRTALARRLATLRALLRESEFTWEVREASDGDDERIAELTRRTNQFNLNRGPMSAARLTEWRGQPGARTWVLSARDRFGDYGTVGAVLTRAQGAHRRVEQFLLSCRAMHRGLEHVLLRAVADWAATSGEAALQLMFRSTPKNVPARGFVDAVAGLEGAEKTAEGCVVSTADIGPGLDRLQAQLLDKPFARPTDAVAGPHLVPASPSRVDRRTGAAHDVLRSLAAELPDMTVIARAMRRSGSARDVRVEWVPPQSEPQRMVAAIVAEHLNVRDPGLRDNLFALGLDSLRALQIASRLSGRGYAVSIEDVFAQVTIESLALLCEAPGQRADAQAGWTTAHQAFFGDLDARQIEALRADGVEAAYPLSSTQAGMVFHADLDREASLYQVVDSFKLRGPFHEDTFRQVLAYIVRKHPALRTSFEIAGFRTPLQLVHSDVDIPLEITDLCPFGPAAQQPRLDAWLAAEPLRHFDLATPPLVRYAVHLLDDDVFQVTFTQHHAMLDGWSLNSLVKELLGAYSTVLSGRELPAPVPPAPTFADFIEREGAAAQSAEQRDFWRRKLTGLRISEVPSQGRRAAQEEVRADVRHVLLPLSLSRALFDTAQLAGAPIKSVLLAAHIRAVMYLTGEVDVVSGLLVNGRPEGGESDRSLGLFVNSLPFRVRVNGGSWLDLIGEVFARERELYPYRLFPLRELQKMSDSAQLFEYMFTFTHFHVLGGTRGSKRFEVLDTFNFVRDNFLLQAFFDIDPFDNENIRLMLGYDAGRVAADELDRVAVLYLELLTEIATAPQRTCFPIALPAGVAGHLKRRPGRQESSPRLLPVHRQVALNARHRPDHIALAGEGGQISYAELDRCARSIAAALIRRGIGPGSVVAVAMETGPETVPAMLGILHAGAAYLPVDPAYPDERIEWMLSDSGADVLIVERGTAGTADGGIGICQFHDLLTDGPIDEIDDESDAGPELAYVIYTSGSTGRPKGVMVSHESLSHLFEASRSTFRGTPGQTWLLFHSLSFDFSVWEMWAPLVAGGTLVLLEQTRRLDPDALRRGLIERQVDVLNLTPSAAARLLAASGPLDELARTWPVQRLVLGGEALPRALAQRLLAAHIAPWNFYGPTEATVWAGALEIRGEADLDRLGRPFENMTLDVLAPTLQQAVVLVPGEICIGGKGLARGYHGRPALTAERFVPDPLGRSSGARLYRTGDIGRYLADGDLQYLGRRDQQRKVRGYRIELGEIETVLQAVPEIAEAAAVVLSGDGQTLVGYYVVKPGSAIGKATLRTALERQLPGYMRPEHLIELTAFPITPNGKLDRAELCTRPISVELPPAEALSTDEFIAGEVWASVLGVPVERADAHFFELGGDSVKAAQVTARLRLRVGDALPLRELFRNVTLKDYAAVLPRYRGEVARIRQEFPLRSAGALEAPLTHAQRRLWIVDQLAEHKAVYNIPVVFECRGELDVPVLEAALHNVLRRQRALAVRVKTVDGEPIQEYRPGPPAKLSRHSLGEALSGCDDEERGRMIEQRILALVRTPFDLEAGPLLRIDLLEVDEGLAYVVGVIHHLVADAWSVALLRAELAEQYRLCAQGGIDQAQALEVDYFDYAVWQHEILTERQLPASYAFWREKLSGGPPAFSLGAGAAPDPRQRVHSSALEFDVAASEALKALARRCGVTLFSLLLAAFKTTLYLQSGQRDLWIGTGVANRTHPLTEPIVGLFVNTLVFRTQLQRSWSLARTATEVQKQVLVAHEHQEVPYEELVRLANPPRVGRDRPLFHALFELHNAPNPRIALAGLELDPIEIGNGFAKYGISLQLQEKPSGLGGHLEIDASRYTRQDTEAMSDVFFQVVETLLRDPQTSLASLPARRSPGCCP</sequence>
<evidence type="ECO:0000313" key="6">
    <source>
        <dbReference type="Proteomes" id="UP001500280"/>
    </source>
</evidence>
<feature type="domain" description="Carrier" evidence="4">
    <location>
        <begin position="2172"/>
        <end position="2247"/>
    </location>
</feature>
<dbReference type="Pfam" id="PF13193">
    <property type="entry name" value="AMP-binding_C"/>
    <property type="match status" value="1"/>
</dbReference>
<dbReference type="NCBIfam" id="TIGR01681">
    <property type="entry name" value="HAD-SF-IIIC"/>
    <property type="match status" value="1"/>
</dbReference>
<accession>A0ABN2HQ33</accession>
<dbReference type="InterPro" id="IPR020845">
    <property type="entry name" value="AMP-binding_CS"/>
</dbReference>
<feature type="domain" description="Carrier" evidence="4">
    <location>
        <begin position="1106"/>
        <end position="1183"/>
    </location>
</feature>
<dbReference type="InterPro" id="IPR025110">
    <property type="entry name" value="AMP-bd_C"/>
</dbReference>
<dbReference type="PROSITE" id="PS00012">
    <property type="entry name" value="PHOSPHOPANTETHEINE"/>
    <property type="match status" value="2"/>
</dbReference>
<dbReference type="Pfam" id="PF00501">
    <property type="entry name" value="AMP-binding"/>
    <property type="match status" value="1"/>
</dbReference>